<accession>A0AAV2NRR8</accession>
<protein>
    <submittedName>
        <fullName evidence="1">Uncharacterized protein</fullName>
    </submittedName>
</protein>
<name>A0AAV2NRR8_9HYME</name>
<proteinExistence type="predicted"/>
<sequence length="97" mass="10815">MEIDVRITETLVSINDVTLKIKKELEIIEGFVKENGHLHTVVGTANEVLSKKAHGMGLNVADIINESEHKSRSEFEANLLDPMTSTIVTEKLELMNN</sequence>
<dbReference type="Proteomes" id="UP001497644">
    <property type="component" value="Chromosome 4"/>
</dbReference>
<dbReference type="AlphaFoldDB" id="A0AAV2NRR8"/>
<evidence type="ECO:0000313" key="1">
    <source>
        <dbReference type="EMBL" id="CAL1682937.1"/>
    </source>
</evidence>
<evidence type="ECO:0000313" key="2">
    <source>
        <dbReference type="Proteomes" id="UP001497644"/>
    </source>
</evidence>
<keyword evidence="2" id="KW-1185">Reference proteome</keyword>
<gene>
    <name evidence="1" type="ORF">LPLAT_LOCUS8772</name>
</gene>
<dbReference type="EMBL" id="OZ034827">
    <property type="protein sequence ID" value="CAL1682937.1"/>
    <property type="molecule type" value="Genomic_DNA"/>
</dbReference>
<organism evidence="1 2">
    <name type="scientific">Lasius platythorax</name>
    <dbReference type="NCBI Taxonomy" id="488582"/>
    <lineage>
        <taxon>Eukaryota</taxon>
        <taxon>Metazoa</taxon>
        <taxon>Ecdysozoa</taxon>
        <taxon>Arthropoda</taxon>
        <taxon>Hexapoda</taxon>
        <taxon>Insecta</taxon>
        <taxon>Pterygota</taxon>
        <taxon>Neoptera</taxon>
        <taxon>Endopterygota</taxon>
        <taxon>Hymenoptera</taxon>
        <taxon>Apocrita</taxon>
        <taxon>Aculeata</taxon>
        <taxon>Formicoidea</taxon>
        <taxon>Formicidae</taxon>
        <taxon>Formicinae</taxon>
        <taxon>Lasius</taxon>
        <taxon>Lasius</taxon>
    </lineage>
</organism>
<reference evidence="1" key="1">
    <citation type="submission" date="2024-04" db="EMBL/GenBank/DDBJ databases">
        <authorList>
            <consortium name="Molecular Ecology Group"/>
        </authorList>
    </citation>
    <scope>NUCLEOTIDE SEQUENCE</scope>
</reference>